<evidence type="ECO:0000256" key="2">
    <source>
        <dbReference type="ARBA" id="ARBA00022801"/>
    </source>
</evidence>
<sequence>MNFEPQKFFIGLVEFFSIILPGMFVAYLGRELVPDDSTLFPETNEVGWGVFLFVSYFLGHFIFLIGAMLDEWVDDRTRKLTDLAQTKRLFKGERLSPKLLRRLVPTRLLFGRNPDAAVAKAEQLKTAGLQKLSAENTINAFQWCKARLALESPEGPAQVQRFEADSKFFRSFVVALAIFGLIYAFREDRTRAVIAAVLCVLALYRYVEQRFKATQQAYWLVITKEGLNSKLAPAARPDGLTHAGGIVFRKGKFGREYLLVGATDNPSKLVLPKGHIEAGEQTEFTAIREVREETGTWARVVKPLDIVKMTSPTGPDMQVRVFLMEVVEEGAAPEKRPKSWLDLESAKEAAMQETKTLLDKADKMACDLRP</sequence>
<dbReference type="EMBL" id="FNXB01000008">
    <property type="protein sequence ID" value="SEH69283.1"/>
    <property type="molecule type" value="Genomic_DNA"/>
</dbReference>
<dbReference type="SUPFAM" id="SSF55811">
    <property type="entry name" value="Nudix"/>
    <property type="match status" value="1"/>
</dbReference>
<dbReference type="RefSeq" id="WP_072373452.1">
    <property type="nucleotide sequence ID" value="NZ_FNXB01000008.1"/>
</dbReference>
<evidence type="ECO:0000313" key="8">
    <source>
        <dbReference type="Proteomes" id="UP000198939"/>
    </source>
</evidence>
<evidence type="ECO:0000256" key="1">
    <source>
        <dbReference type="ARBA" id="ARBA00001946"/>
    </source>
</evidence>
<gene>
    <name evidence="5" type="ORF">RTCCBAU85039_1809</name>
    <name evidence="6" type="ORF">SAMN05216228_100619</name>
</gene>
<keyword evidence="3" id="KW-1133">Transmembrane helix</keyword>
<protein>
    <submittedName>
        <fullName evidence="5">Adenosine nucleotide hydrolase NudE</fullName>
    </submittedName>
    <submittedName>
        <fullName evidence="6">NUDIX domain-containing protein</fullName>
    </submittedName>
</protein>
<dbReference type="AlphaFoldDB" id="A0A1H8I5T1"/>
<feature type="domain" description="Nudix hydrolase" evidence="4">
    <location>
        <begin position="239"/>
        <end position="364"/>
    </location>
</feature>
<dbReference type="Proteomes" id="UP000183063">
    <property type="component" value="Unassembled WGS sequence"/>
</dbReference>
<name>A0A1H8I5T1_9HYPH</name>
<evidence type="ECO:0000259" key="4">
    <source>
        <dbReference type="PROSITE" id="PS51462"/>
    </source>
</evidence>
<accession>A0A1H8I5T1</accession>
<keyword evidence="8" id="KW-1185">Reference proteome</keyword>
<dbReference type="InterPro" id="IPR051325">
    <property type="entry name" value="Nudix_hydrolase_domain"/>
</dbReference>
<feature type="transmembrane region" description="Helical" evidence="3">
    <location>
        <begin position="168"/>
        <end position="185"/>
    </location>
</feature>
<dbReference type="InterPro" id="IPR000086">
    <property type="entry name" value="NUDIX_hydrolase_dom"/>
</dbReference>
<dbReference type="STRING" id="501024.RTCCBAU85039_1809"/>
<dbReference type="Gene3D" id="3.90.79.10">
    <property type="entry name" value="Nucleoside Triphosphate Pyrophosphohydrolase"/>
    <property type="match status" value="1"/>
</dbReference>
<dbReference type="GO" id="GO:0006754">
    <property type="term" value="P:ATP biosynthetic process"/>
    <property type="evidence" value="ECO:0007669"/>
    <property type="project" value="TreeGrafter"/>
</dbReference>
<evidence type="ECO:0000313" key="6">
    <source>
        <dbReference type="EMBL" id="SEN63869.1"/>
    </source>
</evidence>
<dbReference type="InterPro" id="IPR020084">
    <property type="entry name" value="NUDIX_hydrolase_CS"/>
</dbReference>
<dbReference type="Proteomes" id="UP000198939">
    <property type="component" value="Unassembled WGS sequence"/>
</dbReference>
<reference evidence="5" key="2">
    <citation type="submission" date="2016-10" db="EMBL/GenBank/DDBJ databases">
        <authorList>
            <person name="de Groot N.N."/>
        </authorList>
    </citation>
    <scope>NUCLEOTIDE SEQUENCE [LARGE SCALE GENOMIC DNA]</scope>
    <source>
        <strain evidence="5">CCBAU85039</strain>
    </source>
</reference>
<dbReference type="GO" id="GO:0006167">
    <property type="term" value="P:AMP biosynthetic process"/>
    <property type="evidence" value="ECO:0007669"/>
    <property type="project" value="TreeGrafter"/>
</dbReference>
<reference evidence="7" key="3">
    <citation type="submission" date="2016-10" db="EMBL/GenBank/DDBJ databases">
        <authorList>
            <person name="Wibberg D."/>
        </authorList>
    </citation>
    <scope>NUCLEOTIDE SEQUENCE [LARGE SCALE GENOMIC DNA]</scope>
</reference>
<evidence type="ECO:0000313" key="5">
    <source>
        <dbReference type="EMBL" id="SEH69283.1"/>
    </source>
</evidence>
<feature type="transmembrane region" description="Helical" evidence="3">
    <location>
        <begin position="191"/>
        <end position="207"/>
    </location>
</feature>
<feature type="transmembrane region" description="Helical" evidence="3">
    <location>
        <begin position="7"/>
        <end position="28"/>
    </location>
</feature>
<keyword evidence="3" id="KW-0812">Transmembrane</keyword>
<dbReference type="PANTHER" id="PTHR21340">
    <property type="entry name" value="DIADENOSINE 5,5-P1,P4-TETRAPHOSPHATE PYROPHOSPHOHYDROLASE MUTT"/>
    <property type="match status" value="1"/>
</dbReference>
<keyword evidence="3" id="KW-0472">Membrane</keyword>
<reference evidence="6 8" key="1">
    <citation type="submission" date="2016-10" db="EMBL/GenBank/DDBJ databases">
        <authorList>
            <person name="Varghese N."/>
            <person name="Submissions S."/>
        </authorList>
    </citation>
    <scope>NUCLEOTIDE SEQUENCE [LARGE SCALE GENOMIC DNA]</scope>
    <source>
        <strain evidence="6 8">CGMCC 1.7071</strain>
    </source>
</reference>
<evidence type="ECO:0000256" key="3">
    <source>
        <dbReference type="SAM" id="Phobius"/>
    </source>
</evidence>
<dbReference type="PROSITE" id="PS51462">
    <property type="entry name" value="NUDIX"/>
    <property type="match status" value="1"/>
</dbReference>
<dbReference type="InterPro" id="IPR015797">
    <property type="entry name" value="NUDIX_hydrolase-like_dom_sf"/>
</dbReference>
<evidence type="ECO:0000313" key="7">
    <source>
        <dbReference type="Proteomes" id="UP000183063"/>
    </source>
</evidence>
<proteinExistence type="predicted"/>
<keyword evidence="2 5" id="KW-0378">Hydrolase</keyword>
<dbReference type="PROSITE" id="PS00893">
    <property type="entry name" value="NUDIX_BOX"/>
    <property type="match status" value="1"/>
</dbReference>
<comment type="cofactor">
    <cofactor evidence="1">
        <name>Mg(2+)</name>
        <dbReference type="ChEBI" id="CHEBI:18420"/>
    </cofactor>
</comment>
<dbReference type="PANTHER" id="PTHR21340:SF0">
    <property type="entry name" value="BIS(5'-NUCLEOSYL)-TETRAPHOSPHATASE [ASYMMETRICAL]"/>
    <property type="match status" value="1"/>
</dbReference>
<organism evidence="5 7">
    <name type="scientific">Rhizobium tibeticum</name>
    <dbReference type="NCBI Taxonomy" id="501024"/>
    <lineage>
        <taxon>Bacteria</taxon>
        <taxon>Pseudomonadati</taxon>
        <taxon>Pseudomonadota</taxon>
        <taxon>Alphaproteobacteria</taxon>
        <taxon>Hyphomicrobiales</taxon>
        <taxon>Rhizobiaceae</taxon>
        <taxon>Rhizobium/Agrobacterium group</taxon>
        <taxon>Rhizobium</taxon>
    </lineage>
</organism>
<dbReference type="Pfam" id="PF00293">
    <property type="entry name" value="NUDIX"/>
    <property type="match status" value="1"/>
</dbReference>
<feature type="transmembrane region" description="Helical" evidence="3">
    <location>
        <begin position="48"/>
        <end position="69"/>
    </location>
</feature>
<dbReference type="GO" id="GO:0004081">
    <property type="term" value="F:bis(5'-nucleosyl)-tetraphosphatase (asymmetrical) activity"/>
    <property type="evidence" value="ECO:0007669"/>
    <property type="project" value="TreeGrafter"/>
</dbReference>
<dbReference type="EMBL" id="FOCV01000006">
    <property type="protein sequence ID" value="SEN63869.1"/>
    <property type="molecule type" value="Genomic_DNA"/>
</dbReference>